<feature type="compositionally biased region" description="Low complexity" evidence="1">
    <location>
        <begin position="63"/>
        <end position="75"/>
    </location>
</feature>
<protein>
    <submittedName>
        <fullName evidence="2">Uncharacterized protein</fullName>
    </submittedName>
</protein>
<keyword evidence="3" id="KW-1185">Reference proteome</keyword>
<organism evidence="2 3">
    <name type="scientific">Scleroderma citrinum Foug A</name>
    <dbReference type="NCBI Taxonomy" id="1036808"/>
    <lineage>
        <taxon>Eukaryota</taxon>
        <taxon>Fungi</taxon>
        <taxon>Dikarya</taxon>
        <taxon>Basidiomycota</taxon>
        <taxon>Agaricomycotina</taxon>
        <taxon>Agaricomycetes</taxon>
        <taxon>Agaricomycetidae</taxon>
        <taxon>Boletales</taxon>
        <taxon>Sclerodermatineae</taxon>
        <taxon>Sclerodermataceae</taxon>
        <taxon>Scleroderma</taxon>
    </lineage>
</organism>
<feature type="region of interest" description="Disordered" evidence="1">
    <location>
        <begin position="63"/>
        <end position="121"/>
    </location>
</feature>
<evidence type="ECO:0000256" key="1">
    <source>
        <dbReference type="SAM" id="MobiDB-lite"/>
    </source>
</evidence>
<reference evidence="2 3" key="1">
    <citation type="submission" date="2014-04" db="EMBL/GenBank/DDBJ databases">
        <authorList>
            <consortium name="DOE Joint Genome Institute"/>
            <person name="Kuo A."/>
            <person name="Kohler A."/>
            <person name="Nagy L.G."/>
            <person name="Floudas D."/>
            <person name="Copeland A."/>
            <person name="Barry K.W."/>
            <person name="Cichocki N."/>
            <person name="Veneault-Fourrey C."/>
            <person name="LaButti K."/>
            <person name="Lindquist E.A."/>
            <person name="Lipzen A."/>
            <person name="Lundell T."/>
            <person name="Morin E."/>
            <person name="Murat C."/>
            <person name="Sun H."/>
            <person name="Tunlid A."/>
            <person name="Henrissat B."/>
            <person name="Grigoriev I.V."/>
            <person name="Hibbett D.S."/>
            <person name="Martin F."/>
            <person name="Nordberg H.P."/>
            <person name="Cantor M.N."/>
            <person name="Hua S.X."/>
        </authorList>
    </citation>
    <scope>NUCLEOTIDE SEQUENCE [LARGE SCALE GENOMIC DNA]</scope>
    <source>
        <strain evidence="2 3">Foug A</strain>
    </source>
</reference>
<dbReference type="OrthoDB" id="2634326at2759"/>
<name>A0A0C2Z6F6_9AGAM</name>
<proteinExistence type="predicted"/>
<evidence type="ECO:0000313" key="3">
    <source>
        <dbReference type="Proteomes" id="UP000053989"/>
    </source>
</evidence>
<evidence type="ECO:0000313" key="2">
    <source>
        <dbReference type="EMBL" id="KIM57573.1"/>
    </source>
</evidence>
<dbReference type="InParanoid" id="A0A0C2Z6F6"/>
<dbReference type="Proteomes" id="UP000053989">
    <property type="component" value="Unassembled WGS sequence"/>
</dbReference>
<dbReference type="AlphaFoldDB" id="A0A0C2Z6F6"/>
<accession>A0A0C2Z6F6</accession>
<dbReference type="HOGENOM" id="CLU_046162_0_0_1"/>
<reference evidence="3" key="2">
    <citation type="submission" date="2015-01" db="EMBL/GenBank/DDBJ databases">
        <title>Evolutionary Origins and Diversification of the Mycorrhizal Mutualists.</title>
        <authorList>
            <consortium name="DOE Joint Genome Institute"/>
            <consortium name="Mycorrhizal Genomics Consortium"/>
            <person name="Kohler A."/>
            <person name="Kuo A."/>
            <person name="Nagy L.G."/>
            <person name="Floudas D."/>
            <person name="Copeland A."/>
            <person name="Barry K.W."/>
            <person name="Cichocki N."/>
            <person name="Veneault-Fourrey C."/>
            <person name="LaButti K."/>
            <person name="Lindquist E.A."/>
            <person name="Lipzen A."/>
            <person name="Lundell T."/>
            <person name="Morin E."/>
            <person name="Murat C."/>
            <person name="Riley R."/>
            <person name="Ohm R."/>
            <person name="Sun H."/>
            <person name="Tunlid A."/>
            <person name="Henrissat B."/>
            <person name="Grigoriev I.V."/>
            <person name="Hibbett D.S."/>
            <person name="Martin F."/>
        </authorList>
    </citation>
    <scope>NUCLEOTIDE SEQUENCE [LARGE SCALE GENOMIC DNA]</scope>
    <source>
        <strain evidence="3">Foug A</strain>
    </source>
</reference>
<feature type="compositionally biased region" description="Basic and acidic residues" evidence="1">
    <location>
        <begin position="102"/>
        <end position="116"/>
    </location>
</feature>
<gene>
    <name evidence="2" type="ORF">SCLCIDRAFT_28789</name>
</gene>
<sequence>MNIVNPVRLTFPDHIVKATYSENGVAKPFRSLYHGPGGVLRHYNTCRPYQGTLDEAPEPVAALSAANPSSSQPSSRGGKQPTQKQSRAARERASAGPSRAGGEARWEEPDHPEIPKPHGLFTSAWKQADKDSERIKPNLVGPGYRFPKPTILVNMSTPARKKTYLLNWLSARPLWINQVNIRLPIKFPSPQMWRDFLNTIDADHLASMKTQGLAGAPEEITWRGIQVQVSTLSDPPLQFMHSLLWELYELNFWYELYALDQFIVPHLWTTSDEAQMSHQTLIYSIFPGKSGLVMWSEPLLQDACELGLGASDMATALPFFNSFRELLSAWPGVPDRLQFPAELDGKGNMAAFDLVFLAIQFYVQTAFDFLG</sequence>
<dbReference type="EMBL" id="KN822099">
    <property type="protein sequence ID" value="KIM57573.1"/>
    <property type="molecule type" value="Genomic_DNA"/>
</dbReference>